<evidence type="ECO:0000259" key="3">
    <source>
        <dbReference type="Pfam" id="PF03061"/>
    </source>
</evidence>
<evidence type="ECO:0000313" key="5">
    <source>
        <dbReference type="Proteomes" id="UP000199706"/>
    </source>
</evidence>
<protein>
    <submittedName>
        <fullName evidence="4">Uncharacterized domain 1-containing protein</fullName>
    </submittedName>
</protein>
<sequence length="206" mass="21973">MPRGSAIEADNEGVNECGGNNNRRFHLSSEQVIEAWLAEEAEVLSRVEAGPGPGLASPEQVAGKTGLEVLQAMLRGEIPYAAIAKTLDFTLMEVSEGRAMFQGRPLAQHLNPLGTVHGGWVATLLDSALGCSVHTMMPPGRSYTTAELSVNYVKGLTPRVGRVRAEGKVIHCGRQLATAEARLIGPDGTLYAHGTTTCLVFEIPQR</sequence>
<dbReference type="CDD" id="cd03443">
    <property type="entry name" value="PaaI_thioesterase"/>
    <property type="match status" value="1"/>
</dbReference>
<dbReference type="OrthoDB" id="9813282at2"/>
<dbReference type="GO" id="GO:0061522">
    <property type="term" value="F:1,4-dihydroxy-2-naphthoyl-CoA thioesterase activity"/>
    <property type="evidence" value="ECO:0007669"/>
    <property type="project" value="TreeGrafter"/>
</dbReference>
<evidence type="ECO:0000313" key="4">
    <source>
        <dbReference type="EMBL" id="SDI41381.1"/>
    </source>
</evidence>
<evidence type="ECO:0000256" key="1">
    <source>
        <dbReference type="ARBA" id="ARBA00022801"/>
    </source>
</evidence>
<feature type="domain" description="Thioesterase" evidence="3">
    <location>
        <begin position="114"/>
        <end position="190"/>
    </location>
</feature>
<dbReference type="Gene3D" id="3.10.129.10">
    <property type="entry name" value="Hotdog Thioesterase"/>
    <property type="match status" value="1"/>
</dbReference>
<dbReference type="InterPro" id="IPR006683">
    <property type="entry name" value="Thioestr_dom"/>
</dbReference>
<dbReference type="EMBL" id="FNCJ01000022">
    <property type="protein sequence ID" value="SDI41381.1"/>
    <property type="molecule type" value="Genomic_DNA"/>
</dbReference>
<keyword evidence="1" id="KW-0378">Hydrolase</keyword>
<feature type="region of interest" description="Disordered" evidence="2">
    <location>
        <begin position="1"/>
        <end position="20"/>
    </location>
</feature>
<accession>A0A1G8KD77</accession>
<organism evidence="4 5">
    <name type="scientific">Paraburkholderia phenazinium</name>
    <dbReference type="NCBI Taxonomy" id="60549"/>
    <lineage>
        <taxon>Bacteria</taxon>
        <taxon>Pseudomonadati</taxon>
        <taxon>Pseudomonadota</taxon>
        <taxon>Betaproteobacteria</taxon>
        <taxon>Burkholderiales</taxon>
        <taxon>Burkholderiaceae</taxon>
        <taxon>Paraburkholderia</taxon>
    </lineage>
</organism>
<gene>
    <name evidence="4" type="ORF">SAMN05216466_12287</name>
</gene>
<dbReference type="Proteomes" id="UP000199706">
    <property type="component" value="Unassembled WGS sequence"/>
</dbReference>
<dbReference type="InterPro" id="IPR003736">
    <property type="entry name" value="PAAI_dom"/>
</dbReference>
<reference evidence="4 5" key="1">
    <citation type="submission" date="2016-10" db="EMBL/GenBank/DDBJ databases">
        <authorList>
            <person name="de Groot N.N."/>
        </authorList>
    </citation>
    <scope>NUCLEOTIDE SEQUENCE [LARGE SCALE GENOMIC DNA]</scope>
    <source>
        <strain evidence="4 5">LMG 2247</strain>
    </source>
</reference>
<dbReference type="SUPFAM" id="SSF54637">
    <property type="entry name" value="Thioesterase/thiol ester dehydrase-isomerase"/>
    <property type="match status" value="1"/>
</dbReference>
<dbReference type="PANTHER" id="PTHR43240:SF1">
    <property type="entry name" value="BLR5584 PROTEIN"/>
    <property type="match status" value="1"/>
</dbReference>
<dbReference type="PANTHER" id="PTHR43240">
    <property type="entry name" value="1,4-DIHYDROXY-2-NAPHTHOYL-COA THIOESTERASE 1"/>
    <property type="match status" value="1"/>
</dbReference>
<dbReference type="Pfam" id="PF03061">
    <property type="entry name" value="4HBT"/>
    <property type="match status" value="1"/>
</dbReference>
<dbReference type="NCBIfam" id="TIGR00369">
    <property type="entry name" value="unchar_dom_1"/>
    <property type="match status" value="1"/>
</dbReference>
<dbReference type="GO" id="GO:0005829">
    <property type="term" value="C:cytosol"/>
    <property type="evidence" value="ECO:0007669"/>
    <property type="project" value="TreeGrafter"/>
</dbReference>
<evidence type="ECO:0000256" key="2">
    <source>
        <dbReference type="SAM" id="MobiDB-lite"/>
    </source>
</evidence>
<proteinExistence type="predicted"/>
<name>A0A1G8KD77_9BURK</name>
<dbReference type="AlphaFoldDB" id="A0A1G8KD77"/>
<dbReference type="InterPro" id="IPR029069">
    <property type="entry name" value="HotDog_dom_sf"/>
</dbReference>